<dbReference type="InterPro" id="IPR001214">
    <property type="entry name" value="SET_dom"/>
</dbReference>
<dbReference type="GO" id="GO:0000775">
    <property type="term" value="C:chromosome, centromeric region"/>
    <property type="evidence" value="ECO:0007669"/>
    <property type="project" value="UniProtKB-SubCell"/>
</dbReference>
<feature type="domain" description="YDG" evidence="15">
    <location>
        <begin position="238"/>
        <end position="405"/>
    </location>
</feature>
<feature type="region of interest" description="Disordered" evidence="10">
    <location>
        <begin position="1"/>
        <end position="77"/>
    </location>
</feature>
<dbReference type="SUPFAM" id="SSF88697">
    <property type="entry name" value="PUA domain-like"/>
    <property type="match status" value="2"/>
</dbReference>
<evidence type="ECO:0000259" key="14">
    <source>
        <dbReference type="PROSITE" id="PS50868"/>
    </source>
</evidence>
<dbReference type="Pfam" id="PF00856">
    <property type="entry name" value="SET"/>
    <property type="match status" value="1"/>
</dbReference>
<dbReference type="GO" id="GO:0003690">
    <property type="term" value="F:double-stranded DNA binding"/>
    <property type="evidence" value="ECO:0007669"/>
    <property type="project" value="TreeGrafter"/>
</dbReference>
<keyword evidence="4" id="KW-0808">Transferase</keyword>
<dbReference type="Pfam" id="PF02182">
    <property type="entry name" value="SAD_SRA"/>
    <property type="match status" value="1"/>
</dbReference>
<keyword evidence="8" id="KW-0137">Centromere</keyword>
<dbReference type="PROSITE" id="PS51575">
    <property type="entry name" value="SAM_MT43_SUVAR39_2"/>
    <property type="match status" value="1"/>
</dbReference>
<feature type="compositionally biased region" description="Low complexity" evidence="10">
    <location>
        <begin position="89"/>
        <end position="98"/>
    </location>
</feature>
<dbReference type="SMART" id="SM00508">
    <property type="entry name" value="PostSET"/>
    <property type="match status" value="1"/>
</dbReference>
<evidence type="ECO:0000313" key="17">
    <source>
        <dbReference type="Proteomes" id="UP000289738"/>
    </source>
</evidence>
<gene>
    <name evidence="16" type="ORF">Ahy_B06g084489</name>
</gene>
<comment type="subcellular location">
    <subcellularLocation>
        <location evidence="1">Chromosome</location>
        <location evidence="1">Centromere</location>
    </subcellularLocation>
    <subcellularLocation>
        <location evidence="9">Nucleus</location>
    </subcellularLocation>
</comment>
<dbReference type="AlphaFoldDB" id="A0A444YS14"/>
<comment type="caution">
    <text evidence="16">The sequence shown here is derived from an EMBL/GenBank/DDBJ whole genome shotgun (WGS) entry which is preliminary data.</text>
</comment>
<keyword evidence="17" id="KW-1185">Reference proteome</keyword>
<keyword evidence="5" id="KW-0949">S-adenosyl-L-methionine</keyword>
<evidence type="ECO:0000259" key="12">
    <source>
        <dbReference type="PROSITE" id="PS50280"/>
    </source>
</evidence>
<reference evidence="16 17" key="1">
    <citation type="submission" date="2019-01" db="EMBL/GenBank/DDBJ databases">
        <title>Sequencing of cultivated peanut Arachis hypogaea provides insights into genome evolution and oil improvement.</title>
        <authorList>
            <person name="Chen X."/>
        </authorList>
    </citation>
    <scope>NUCLEOTIDE SEQUENCE [LARGE SCALE GENOMIC DNA]</scope>
    <source>
        <strain evidence="17">cv. Fuhuasheng</strain>
        <tissue evidence="16">Leaves</tissue>
    </source>
</reference>
<dbReference type="InterPro" id="IPR003105">
    <property type="entry name" value="SRA_YDG"/>
</dbReference>
<keyword evidence="11" id="KW-0472">Membrane</keyword>
<feature type="domain" description="Pre-SET" evidence="13">
    <location>
        <begin position="587"/>
        <end position="649"/>
    </location>
</feature>
<dbReference type="SMART" id="SM00317">
    <property type="entry name" value="SET"/>
    <property type="match status" value="1"/>
</dbReference>
<feature type="domain" description="Post-SET" evidence="14">
    <location>
        <begin position="815"/>
        <end position="831"/>
    </location>
</feature>
<feature type="region of interest" description="Disordered" evidence="10">
    <location>
        <begin position="89"/>
        <end position="149"/>
    </location>
</feature>
<evidence type="ECO:0000256" key="8">
    <source>
        <dbReference type="ARBA" id="ARBA00023328"/>
    </source>
</evidence>
<keyword evidence="2" id="KW-0158">Chromosome</keyword>
<keyword evidence="3" id="KW-0489">Methyltransferase</keyword>
<dbReference type="SMART" id="SM00466">
    <property type="entry name" value="SRA"/>
    <property type="match status" value="1"/>
</dbReference>
<evidence type="ECO:0000256" key="1">
    <source>
        <dbReference type="ARBA" id="ARBA00004584"/>
    </source>
</evidence>
<dbReference type="Proteomes" id="UP000289738">
    <property type="component" value="Chromosome B06"/>
</dbReference>
<dbReference type="InterPro" id="IPR046341">
    <property type="entry name" value="SET_dom_sf"/>
</dbReference>
<keyword evidence="7 9" id="KW-0539">Nucleus</keyword>
<dbReference type="Gene3D" id="2.30.280.10">
    <property type="entry name" value="SRA-YDG"/>
    <property type="match status" value="2"/>
</dbReference>
<evidence type="ECO:0000256" key="7">
    <source>
        <dbReference type="ARBA" id="ARBA00023242"/>
    </source>
</evidence>
<proteinExistence type="predicted"/>
<sequence>MVPKTEKSSDFEMPARNSDETGEKKNVAKDMSVQRRASARIQAAKQKAEEELQARRGAVVVEEEKEKEEKRVKVAKKWSKKRVRNGEYLGEGEVVVGGASPKKGNNDSGNEEGVGEGEGGVAPSSAKKPKRRPFMQDQNGVGDSENAVANSAENKGAALRVKETIRVYNKHYLHFVQEEEKRCGKAKAESEAAKKSKSSKSKKGGPLEVKKTHQRPDLKALSMMMTNNEILYPEKRIGDLPGIEAGHQFFSRGEMVAVGFHSHWLNGIDYMGKSYDKVNSIYEYPIAVAIVLSGQYEDDVDNADDVVYTGQGGHNLTGDKRQIKDQKLERGNLALKNCIEQDVPVRVIRGHKSSNGKSSNGKSSNGATKIYTYDGLYKLLGWGGEAAVSESEGGADDGWGGVLMKTTMMMGAVMSAGGGGVVMAVLTSELKQLRWQWIRFKKVIKYWAEKGISGFTVYKFQLKRIEGQPLMTTNQYGLRYLILIVLLSSSGSFYWCVMEVDLLKVYFTRGRVPQSTAEIRGLVCEDITGGQENIPIPATNLVDDPPVAPTGKSRSIFIFCHAYLYLSFTYCNSVKVAKNVKFPKAATGCKCKGVCIDSTTCECALRNGSEFPYVAQNGGRLVEAKDVVFECGPNCGCDETCVNRTSQKGIRYRLEVFRTAKKGWAVRSWDFIPAGAPVCEYTGILARTEDMDSVLENNYIFEIDCLQTIKGLGGRERRSQSGTFPSNLLDKYDDHGSDGAPEYCIDAGPTGNIARFINHCCEPNLFVQCVLSTHHNLKFARVVLFAADNIPPLQELTYDYGYELDSVLGPDGKVKQVTCYCGAPGCRKRLF</sequence>
<dbReference type="Pfam" id="PF05033">
    <property type="entry name" value="Pre-SET"/>
    <property type="match status" value="1"/>
</dbReference>
<evidence type="ECO:0000256" key="2">
    <source>
        <dbReference type="ARBA" id="ARBA00022454"/>
    </source>
</evidence>
<evidence type="ECO:0000256" key="10">
    <source>
        <dbReference type="SAM" id="MobiDB-lite"/>
    </source>
</evidence>
<evidence type="ECO:0000259" key="15">
    <source>
        <dbReference type="PROSITE" id="PS51015"/>
    </source>
</evidence>
<dbReference type="GO" id="GO:0042054">
    <property type="term" value="F:histone methyltransferase activity"/>
    <property type="evidence" value="ECO:0007669"/>
    <property type="project" value="InterPro"/>
</dbReference>
<feature type="compositionally biased region" description="Basic and acidic residues" evidence="10">
    <location>
        <begin position="17"/>
        <end position="28"/>
    </location>
</feature>
<feature type="region of interest" description="Disordered" evidence="10">
    <location>
        <begin position="187"/>
        <end position="217"/>
    </location>
</feature>
<protein>
    <recommendedName>
        <fullName evidence="18">Histone-lysine N-methyltransferase</fullName>
    </recommendedName>
</protein>
<dbReference type="InterPro" id="IPR036987">
    <property type="entry name" value="SRA-YDG_sf"/>
</dbReference>
<feature type="domain" description="SET" evidence="12">
    <location>
        <begin position="652"/>
        <end position="801"/>
    </location>
</feature>
<feature type="transmembrane region" description="Helical" evidence="11">
    <location>
        <begin position="478"/>
        <end position="495"/>
    </location>
</feature>
<dbReference type="InterPro" id="IPR003616">
    <property type="entry name" value="Post-SET_dom"/>
</dbReference>
<dbReference type="EMBL" id="SDMP01000016">
    <property type="protein sequence ID" value="RYR04710.1"/>
    <property type="molecule type" value="Genomic_DNA"/>
</dbReference>
<evidence type="ECO:0008006" key="18">
    <source>
        <dbReference type="Google" id="ProtNLM"/>
    </source>
</evidence>
<organism evidence="16 17">
    <name type="scientific">Arachis hypogaea</name>
    <name type="common">Peanut</name>
    <dbReference type="NCBI Taxonomy" id="3818"/>
    <lineage>
        <taxon>Eukaryota</taxon>
        <taxon>Viridiplantae</taxon>
        <taxon>Streptophyta</taxon>
        <taxon>Embryophyta</taxon>
        <taxon>Tracheophyta</taxon>
        <taxon>Spermatophyta</taxon>
        <taxon>Magnoliopsida</taxon>
        <taxon>eudicotyledons</taxon>
        <taxon>Gunneridae</taxon>
        <taxon>Pentapetalae</taxon>
        <taxon>rosids</taxon>
        <taxon>fabids</taxon>
        <taxon>Fabales</taxon>
        <taxon>Fabaceae</taxon>
        <taxon>Papilionoideae</taxon>
        <taxon>50 kb inversion clade</taxon>
        <taxon>dalbergioids sensu lato</taxon>
        <taxon>Dalbergieae</taxon>
        <taxon>Pterocarpus clade</taxon>
        <taxon>Arachis</taxon>
    </lineage>
</organism>
<evidence type="ECO:0000256" key="6">
    <source>
        <dbReference type="ARBA" id="ARBA00022853"/>
    </source>
</evidence>
<keyword evidence="11" id="KW-1133">Transmembrane helix</keyword>
<dbReference type="PANTHER" id="PTHR45660:SF94">
    <property type="entry name" value="HISTONE-LYSINE N-METHYLTRANSFERASE, H3 LYSINE-9 SPECIFIC SUVH4"/>
    <property type="match status" value="1"/>
</dbReference>
<evidence type="ECO:0000259" key="13">
    <source>
        <dbReference type="PROSITE" id="PS50867"/>
    </source>
</evidence>
<evidence type="ECO:0000313" key="16">
    <source>
        <dbReference type="EMBL" id="RYR04710.1"/>
    </source>
</evidence>
<evidence type="ECO:0000256" key="11">
    <source>
        <dbReference type="SAM" id="Phobius"/>
    </source>
</evidence>
<dbReference type="SMART" id="SM00468">
    <property type="entry name" value="PreSET"/>
    <property type="match status" value="1"/>
</dbReference>
<keyword evidence="11" id="KW-0812">Transmembrane</keyword>
<feature type="compositionally biased region" description="Basic and acidic residues" evidence="10">
    <location>
        <begin position="1"/>
        <end position="10"/>
    </location>
</feature>
<evidence type="ECO:0000256" key="5">
    <source>
        <dbReference type="ARBA" id="ARBA00022691"/>
    </source>
</evidence>
<dbReference type="PROSITE" id="PS50867">
    <property type="entry name" value="PRE_SET"/>
    <property type="match status" value="1"/>
</dbReference>
<dbReference type="InterPro" id="IPR007728">
    <property type="entry name" value="Pre-SET_dom"/>
</dbReference>
<feature type="compositionally biased region" description="Basic and acidic residues" evidence="10">
    <location>
        <begin position="62"/>
        <end position="72"/>
    </location>
</feature>
<evidence type="ECO:0000256" key="4">
    <source>
        <dbReference type="ARBA" id="ARBA00022679"/>
    </source>
</evidence>
<dbReference type="Gene3D" id="2.170.270.10">
    <property type="entry name" value="SET domain"/>
    <property type="match status" value="1"/>
</dbReference>
<dbReference type="InterPro" id="IPR051357">
    <property type="entry name" value="H3K9_HMTase_SUVAR3-9"/>
</dbReference>
<keyword evidence="6" id="KW-0156">Chromatin regulator</keyword>
<dbReference type="PROSITE" id="PS50280">
    <property type="entry name" value="SET"/>
    <property type="match status" value="1"/>
</dbReference>
<evidence type="ECO:0000256" key="3">
    <source>
        <dbReference type="ARBA" id="ARBA00022603"/>
    </source>
</evidence>
<dbReference type="GO" id="GO:0005634">
    <property type="term" value="C:nucleus"/>
    <property type="evidence" value="ECO:0007669"/>
    <property type="project" value="UniProtKB-SubCell"/>
</dbReference>
<dbReference type="GO" id="GO:0032259">
    <property type="term" value="P:methylation"/>
    <property type="evidence" value="ECO:0007669"/>
    <property type="project" value="UniProtKB-KW"/>
</dbReference>
<name>A0A444YS14_ARAHY</name>
<feature type="compositionally biased region" description="Basic and acidic residues" evidence="10">
    <location>
        <begin position="208"/>
        <end position="217"/>
    </location>
</feature>
<dbReference type="GO" id="GO:0008270">
    <property type="term" value="F:zinc ion binding"/>
    <property type="evidence" value="ECO:0007669"/>
    <property type="project" value="InterPro"/>
</dbReference>
<dbReference type="SUPFAM" id="SSF82199">
    <property type="entry name" value="SET domain"/>
    <property type="match status" value="1"/>
</dbReference>
<dbReference type="InterPro" id="IPR025794">
    <property type="entry name" value="H3-K9-MeTrfase_plant"/>
</dbReference>
<dbReference type="PANTHER" id="PTHR45660">
    <property type="entry name" value="HISTONE-LYSINE N-METHYLTRANSFERASE SETMAR"/>
    <property type="match status" value="1"/>
</dbReference>
<evidence type="ECO:0000256" key="9">
    <source>
        <dbReference type="PROSITE-ProRule" id="PRU00358"/>
    </source>
</evidence>
<dbReference type="InterPro" id="IPR015947">
    <property type="entry name" value="PUA-like_sf"/>
</dbReference>
<dbReference type="PROSITE" id="PS50868">
    <property type="entry name" value="POST_SET"/>
    <property type="match status" value="1"/>
</dbReference>
<feature type="transmembrane region" description="Helical" evidence="11">
    <location>
        <begin position="408"/>
        <end position="426"/>
    </location>
</feature>
<accession>A0A444YS14</accession>
<dbReference type="PROSITE" id="PS51015">
    <property type="entry name" value="YDG"/>
    <property type="match status" value="1"/>
</dbReference>
<feature type="compositionally biased region" description="Polar residues" evidence="10">
    <location>
        <begin position="136"/>
        <end position="149"/>
    </location>
</feature>